<dbReference type="PANTHER" id="PTHR31903:SF4">
    <property type="entry name" value="OS11G0490300 PROTEIN"/>
    <property type="match status" value="1"/>
</dbReference>
<dbReference type="AlphaFoldDB" id="A0A9Q0K3G8"/>
<name>A0A9Q0K3G8_9MAGN</name>
<keyword evidence="2" id="KW-1185">Reference proteome</keyword>
<dbReference type="EMBL" id="JAMYWD010000009">
    <property type="protein sequence ID" value="KAJ4961741.1"/>
    <property type="molecule type" value="Genomic_DNA"/>
</dbReference>
<reference evidence="1" key="1">
    <citation type="journal article" date="2023" name="Plant J.">
        <title>The genome of the king protea, Protea cynaroides.</title>
        <authorList>
            <person name="Chang J."/>
            <person name="Duong T.A."/>
            <person name="Schoeman C."/>
            <person name="Ma X."/>
            <person name="Roodt D."/>
            <person name="Barker N."/>
            <person name="Li Z."/>
            <person name="Van de Peer Y."/>
            <person name="Mizrachi E."/>
        </authorList>
    </citation>
    <scope>NUCLEOTIDE SEQUENCE</scope>
    <source>
        <tissue evidence="1">Young leaves</tissue>
    </source>
</reference>
<evidence type="ECO:0000313" key="2">
    <source>
        <dbReference type="Proteomes" id="UP001141806"/>
    </source>
</evidence>
<proteinExistence type="predicted"/>
<dbReference type="OrthoDB" id="1937859at2759"/>
<organism evidence="1 2">
    <name type="scientific">Protea cynaroides</name>
    <dbReference type="NCBI Taxonomy" id="273540"/>
    <lineage>
        <taxon>Eukaryota</taxon>
        <taxon>Viridiplantae</taxon>
        <taxon>Streptophyta</taxon>
        <taxon>Embryophyta</taxon>
        <taxon>Tracheophyta</taxon>
        <taxon>Spermatophyta</taxon>
        <taxon>Magnoliopsida</taxon>
        <taxon>Proteales</taxon>
        <taxon>Proteaceae</taxon>
        <taxon>Protea</taxon>
    </lineage>
</organism>
<dbReference type="Proteomes" id="UP001141806">
    <property type="component" value="Unassembled WGS sequence"/>
</dbReference>
<accession>A0A9Q0K3G8</accession>
<sequence length="172" mass="19906">MHATTRPPLKTNIKKTHQELHRSTIFTNLHLTDLVRFNQNPSTAAFHHLKAPQNSYFAATLASCGTFDNSWLCDIEVGWWDSSPNRELIHHAIEAFEEHQNNEELSKKNNGRGKKKDRMSCRCVIEKVATDRLEKERVVSEQEAEMPEKVFSILRPLPHSPRPSQILYTYQS</sequence>
<gene>
    <name evidence="1" type="ORF">NE237_021651</name>
</gene>
<protein>
    <submittedName>
        <fullName evidence="1">Uncharacterized protein</fullName>
    </submittedName>
</protein>
<evidence type="ECO:0000313" key="1">
    <source>
        <dbReference type="EMBL" id="KAJ4961741.1"/>
    </source>
</evidence>
<dbReference type="PANTHER" id="PTHR31903">
    <property type="entry name" value="F12F1.11-RELATED"/>
    <property type="match status" value="1"/>
</dbReference>
<comment type="caution">
    <text evidence="1">The sequence shown here is derived from an EMBL/GenBank/DDBJ whole genome shotgun (WGS) entry which is preliminary data.</text>
</comment>